<dbReference type="AlphaFoldDB" id="A0A5E4NF30"/>
<dbReference type="EMBL" id="CABPRJ010001943">
    <property type="protein sequence ID" value="VVC42273.1"/>
    <property type="molecule type" value="Genomic_DNA"/>
</dbReference>
<evidence type="ECO:0000313" key="3">
    <source>
        <dbReference type="Proteomes" id="UP000325440"/>
    </source>
</evidence>
<evidence type="ECO:0000256" key="1">
    <source>
        <dbReference type="SAM" id="SignalP"/>
    </source>
</evidence>
<reference evidence="2 3" key="1">
    <citation type="submission" date="2019-08" db="EMBL/GenBank/DDBJ databases">
        <authorList>
            <person name="Alioto T."/>
            <person name="Alioto T."/>
            <person name="Gomez Garrido J."/>
        </authorList>
    </citation>
    <scope>NUCLEOTIDE SEQUENCE [LARGE SCALE GENOMIC DNA]</scope>
</reference>
<sequence length="118" mass="12281">MSGSVVALHVVWLSVMVTSFDTTAIAKSSGPEDTPCQSVEGAWMSSNMEAVFETRATTTFGRLDFCAIESDWIGGMEVLFGPGGIVSALISQPDTGVTATFVGHCRVVGGTDSMTGKP</sequence>
<feature type="chain" id="PRO_5022703385" evidence="1">
    <location>
        <begin position="20"/>
        <end position="118"/>
    </location>
</feature>
<accession>A0A5E4NF30</accession>
<protein>
    <submittedName>
        <fullName evidence="2">Uncharacterized protein</fullName>
    </submittedName>
</protein>
<name>A0A5E4NF30_9HEMI</name>
<dbReference type="Proteomes" id="UP000325440">
    <property type="component" value="Unassembled WGS sequence"/>
</dbReference>
<organism evidence="2 3">
    <name type="scientific">Cinara cedri</name>
    <dbReference type="NCBI Taxonomy" id="506608"/>
    <lineage>
        <taxon>Eukaryota</taxon>
        <taxon>Metazoa</taxon>
        <taxon>Ecdysozoa</taxon>
        <taxon>Arthropoda</taxon>
        <taxon>Hexapoda</taxon>
        <taxon>Insecta</taxon>
        <taxon>Pterygota</taxon>
        <taxon>Neoptera</taxon>
        <taxon>Paraneoptera</taxon>
        <taxon>Hemiptera</taxon>
        <taxon>Sternorrhyncha</taxon>
        <taxon>Aphidomorpha</taxon>
        <taxon>Aphidoidea</taxon>
        <taxon>Aphididae</taxon>
        <taxon>Lachninae</taxon>
        <taxon>Cinara</taxon>
    </lineage>
</organism>
<keyword evidence="1" id="KW-0732">Signal</keyword>
<feature type="signal peptide" evidence="1">
    <location>
        <begin position="1"/>
        <end position="19"/>
    </location>
</feature>
<keyword evidence="3" id="KW-1185">Reference proteome</keyword>
<dbReference type="OrthoDB" id="6629220at2759"/>
<evidence type="ECO:0000313" key="2">
    <source>
        <dbReference type="EMBL" id="VVC42273.1"/>
    </source>
</evidence>
<gene>
    <name evidence="2" type="ORF">CINCED_3A013084</name>
</gene>
<proteinExistence type="predicted"/>